<reference evidence="1 2" key="1">
    <citation type="submission" date="2021-11" db="EMBL/GenBank/DDBJ databases">
        <authorList>
            <person name="Oh E.-T."/>
            <person name="Kim S.-B."/>
        </authorList>
    </citation>
    <scope>NUCLEOTIDE SEQUENCE [LARGE SCALE GENOMIC DNA]</scope>
    <source>
        <strain evidence="1 2">MMS20-SJTR3</strain>
    </source>
</reference>
<proteinExistence type="predicted"/>
<dbReference type="EMBL" id="JAJITD010000012">
    <property type="protein sequence ID" value="MCC8395458.1"/>
    <property type="molecule type" value="Genomic_DNA"/>
</dbReference>
<protein>
    <submittedName>
        <fullName evidence="1">Uncharacterized protein</fullName>
    </submittedName>
</protein>
<dbReference type="RefSeq" id="WP_230511814.1">
    <property type="nucleotide sequence ID" value="NZ_JAJITD010000012.1"/>
</dbReference>
<evidence type="ECO:0000313" key="2">
    <source>
        <dbReference type="Proteomes" id="UP001431019"/>
    </source>
</evidence>
<sequence length="115" mass="12469">MTGAPPERPRDAARTGGMAIRPLATGTNVESNPVKSVRNINDAANDLAHIGTVVLHLEKLAQSRKTDWQSTIVTLPEYWRARVVANAAISPALEPQVRSLLARLEAIERLGEPRG</sequence>
<keyword evidence="2" id="KW-1185">Reference proteome</keyword>
<name>A0ABS8K0J9_9BURK</name>
<evidence type="ECO:0000313" key="1">
    <source>
        <dbReference type="EMBL" id="MCC8395458.1"/>
    </source>
</evidence>
<accession>A0ABS8K0J9</accession>
<dbReference type="Proteomes" id="UP001431019">
    <property type="component" value="Unassembled WGS sequence"/>
</dbReference>
<organism evidence="1 2">
    <name type="scientific">Paraburkholderia sejongensis</name>
    <dbReference type="NCBI Taxonomy" id="2886946"/>
    <lineage>
        <taxon>Bacteria</taxon>
        <taxon>Pseudomonadati</taxon>
        <taxon>Pseudomonadota</taxon>
        <taxon>Betaproteobacteria</taxon>
        <taxon>Burkholderiales</taxon>
        <taxon>Burkholderiaceae</taxon>
        <taxon>Paraburkholderia</taxon>
    </lineage>
</organism>
<comment type="caution">
    <text evidence="1">The sequence shown here is derived from an EMBL/GenBank/DDBJ whole genome shotgun (WGS) entry which is preliminary data.</text>
</comment>
<gene>
    <name evidence="1" type="ORF">LJ656_22995</name>
</gene>